<sequence length="459" mass="49866">MKVNDLLSLTVTDVALGGKALARSEGRVVFIDRGLPGDEVEARVTRIRRNFAEAGLGAVVRGSPARVEPPCPHVAICGGCRFQDLAYDAQLELKQRQVAETLAHLGGVAAPPVRTITPSPDRFHYRNKMEFSFHPGAGDGPVLGLHARNAFDRVFALETCFLPSELTIEIVRRTAQVARARRWSAYDPRRHDGIVRHLAVRHLPTTGACAVHLVASSDAIPGLDAWAEEIASLSGDIQAVTLLLNRSRANIAFGEEERVLRGGRVIVERLLGLEFEVTANAFLQTNSRQAEALYAAALEAAEIAAGETVLDLYCGTGTLTLLFARAARGGEVVGVESVDDAIERARRNAERNGIAGVRFVAGEARRVLREWARGERPGAVRPAVVVVDPPRAGLHPRVVARVAELAPRRVVYVSCNPATLARDAKDFAALGYALDDVRPFDMFPHTPHIECVARLERRL</sequence>
<dbReference type="SUPFAM" id="SSF50249">
    <property type="entry name" value="Nucleic acid-binding proteins"/>
    <property type="match status" value="1"/>
</dbReference>
<dbReference type="Gene3D" id="2.40.50.140">
    <property type="entry name" value="Nucleic acid-binding proteins"/>
    <property type="match status" value="1"/>
</dbReference>
<dbReference type="Pfam" id="PF05958">
    <property type="entry name" value="tRNA_U5-meth_tr"/>
    <property type="match status" value="1"/>
</dbReference>
<dbReference type="GO" id="GO:0070041">
    <property type="term" value="F:rRNA (uridine-C5-)-methyltransferase activity"/>
    <property type="evidence" value="ECO:0007669"/>
    <property type="project" value="TreeGrafter"/>
</dbReference>
<evidence type="ECO:0000256" key="3">
    <source>
        <dbReference type="ARBA" id="ARBA00022691"/>
    </source>
</evidence>
<dbReference type="InterPro" id="IPR029063">
    <property type="entry name" value="SAM-dependent_MTases_sf"/>
</dbReference>
<dbReference type="EC" id="2.1.1.190" evidence="7"/>
<gene>
    <name evidence="7" type="primary">rlmD</name>
    <name evidence="7" type="ORF">HY076_00475</name>
</gene>
<evidence type="ECO:0000256" key="4">
    <source>
        <dbReference type="PROSITE-ProRule" id="PRU01024"/>
    </source>
</evidence>
<proteinExistence type="inferred from homology"/>
<keyword evidence="3 4" id="KW-0949">S-adenosyl-L-methionine</keyword>
<feature type="active site" evidence="5">
    <location>
        <position position="415"/>
    </location>
</feature>
<evidence type="ECO:0000256" key="1">
    <source>
        <dbReference type="ARBA" id="ARBA00022603"/>
    </source>
</evidence>
<dbReference type="InterPro" id="IPR030390">
    <property type="entry name" value="MeTrfase_TrmA_AS"/>
</dbReference>
<dbReference type="AlphaFoldDB" id="A0A9D6L886"/>
<evidence type="ECO:0000256" key="5">
    <source>
        <dbReference type="PROSITE-ProRule" id="PRU10015"/>
    </source>
</evidence>
<dbReference type="Pfam" id="PF01938">
    <property type="entry name" value="TRAM"/>
    <property type="match status" value="1"/>
</dbReference>
<dbReference type="PROSITE" id="PS50926">
    <property type="entry name" value="TRAM"/>
    <property type="match status" value="1"/>
</dbReference>
<dbReference type="PANTHER" id="PTHR11061">
    <property type="entry name" value="RNA M5U METHYLTRANSFERASE"/>
    <property type="match status" value="1"/>
</dbReference>
<dbReference type="Gene3D" id="2.40.50.1070">
    <property type="match status" value="1"/>
</dbReference>
<protein>
    <submittedName>
        <fullName evidence="7">23S rRNA (Uracil(1939)-C(5))-methyltransferase RlmD</fullName>
        <ecNumber evidence="7">2.1.1.190</ecNumber>
    </submittedName>
</protein>
<dbReference type="PANTHER" id="PTHR11061:SF30">
    <property type="entry name" value="TRNA (URACIL(54)-C(5))-METHYLTRANSFERASE"/>
    <property type="match status" value="1"/>
</dbReference>
<keyword evidence="1 4" id="KW-0489">Methyltransferase</keyword>
<dbReference type="InterPro" id="IPR010280">
    <property type="entry name" value="U5_MeTrfase_fam"/>
</dbReference>
<dbReference type="PROSITE" id="PS51687">
    <property type="entry name" value="SAM_MT_RNA_M5U"/>
    <property type="match status" value="1"/>
</dbReference>
<name>A0A9D6L886_UNCEI</name>
<keyword evidence="2 4" id="KW-0808">Transferase</keyword>
<dbReference type="EMBL" id="JACQAY010000019">
    <property type="protein sequence ID" value="MBI3538735.1"/>
    <property type="molecule type" value="Genomic_DNA"/>
</dbReference>
<evidence type="ECO:0000313" key="8">
    <source>
        <dbReference type="Proteomes" id="UP000807850"/>
    </source>
</evidence>
<dbReference type="InterPro" id="IPR012340">
    <property type="entry name" value="NA-bd_OB-fold"/>
</dbReference>
<dbReference type="NCBIfam" id="TIGR00479">
    <property type="entry name" value="rumA"/>
    <property type="match status" value="1"/>
</dbReference>
<dbReference type="SUPFAM" id="SSF53335">
    <property type="entry name" value="S-adenosyl-L-methionine-dependent methyltransferases"/>
    <property type="match status" value="1"/>
</dbReference>
<evidence type="ECO:0000256" key="2">
    <source>
        <dbReference type="ARBA" id="ARBA00022679"/>
    </source>
</evidence>
<comment type="caution">
    <text evidence="7">The sequence shown here is derived from an EMBL/GenBank/DDBJ whole genome shotgun (WGS) entry which is preliminary data.</text>
</comment>
<dbReference type="PROSITE" id="PS01231">
    <property type="entry name" value="TRMA_2"/>
    <property type="match status" value="1"/>
</dbReference>
<feature type="binding site" evidence="4">
    <location>
        <position position="313"/>
    </location>
    <ligand>
        <name>S-adenosyl-L-methionine</name>
        <dbReference type="ChEBI" id="CHEBI:59789"/>
    </ligand>
</feature>
<feature type="binding site" evidence="4">
    <location>
        <position position="388"/>
    </location>
    <ligand>
        <name>S-adenosyl-L-methionine</name>
        <dbReference type="ChEBI" id="CHEBI:59789"/>
    </ligand>
</feature>
<dbReference type="Proteomes" id="UP000807850">
    <property type="component" value="Unassembled WGS sequence"/>
</dbReference>
<evidence type="ECO:0000313" key="7">
    <source>
        <dbReference type="EMBL" id="MBI3538735.1"/>
    </source>
</evidence>
<dbReference type="CDD" id="cd02440">
    <property type="entry name" value="AdoMet_MTases"/>
    <property type="match status" value="1"/>
</dbReference>
<feature type="active site" description="Nucleophile" evidence="4">
    <location>
        <position position="415"/>
    </location>
</feature>
<organism evidence="7 8">
    <name type="scientific">Eiseniibacteriota bacterium</name>
    <dbReference type="NCBI Taxonomy" id="2212470"/>
    <lineage>
        <taxon>Bacteria</taxon>
        <taxon>Candidatus Eiseniibacteriota</taxon>
    </lineage>
</organism>
<dbReference type="InterPro" id="IPR030391">
    <property type="entry name" value="MeTrfase_TrmA_CS"/>
</dbReference>
<dbReference type="Gene3D" id="3.40.50.150">
    <property type="entry name" value="Vaccinia Virus protein VP39"/>
    <property type="match status" value="1"/>
</dbReference>
<evidence type="ECO:0000259" key="6">
    <source>
        <dbReference type="PROSITE" id="PS50926"/>
    </source>
</evidence>
<dbReference type="GO" id="GO:0070475">
    <property type="term" value="P:rRNA base methylation"/>
    <property type="evidence" value="ECO:0007669"/>
    <property type="project" value="TreeGrafter"/>
</dbReference>
<dbReference type="PROSITE" id="PS01230">
    <property type="entry name" value="TRMA_1"/>
    <property type="match status" value="1"/>
</dbReference>
<feature type="binding site" evidence="4">
    <location>
        <position position="284"/>
    </location>
    <ligand>
        <name>S-adenosyl-L-methionine</name>
        <dbReference type="ChEBI" id="CHEBI:59789"/>
    </ligand>
</feature>
<feature type="binding site" evidence="4">
    <location>
        <position position="336"/>
    </location>
    <ligand>
        <name>S-adenosyl-L-methionine</name>
        <dbReference type="ChEBI" id="CHEBI:59789"/>
    </ligand>
</feature>
<accession>A0A9D6L886</accession>
<comment type="similarity">
    <text evidence="4">Belongs to the class I-like SAM-binding methyltransferase superfamily. RNA M5U methyltransferase family.</text>
</comment>
<reference evidence="7" key="1">
    <citation type="submission" date="2020-07" db="EMBL/GenBank/DDBJ databases">
        <title>Huge and variable diversity of episymbiotic CPR bacteria and DPANN archaea in groundwater ecosystems.</title>
        <authorList>
            <person name="He C.Y."/>
            <person name="Keren R."/>
            <person name="Whittaker M."/>
            <person name="Farag I.F."/>
            <person name="Doudna J."/>
            <person name="Cate J.H.D."/>
            <person name="Banfield J.F."/>
        </authorList>
    </citation>
    <scope>NUCLEOTIDE SEQUENCE</scope>
    <source>
        <strain evidence="7">NC_groundwater_928_Pr1_S-0.2um_72_17</strain>
    </source>
</reference>
<dbReference type="InterPro" id="IPR002792">
    <property type="entry name" value="TRAM_dom"/>
</dbReference>
<dbReference type="FunFam" id="3.40.50.150:FF:000009">
    <property type="entry name" value="23S rRNA (Uracil(1939)-C(5))-methyltransferase RlmD"/>
    <property type="match status" value="1"/>
</dbReference>
<feature type="domain" description="TRAM" evidence="6">
    <location>
        <begin position="1"/>
        <end position="58"/>
    </location>
</feature>